<dbReference type="GO" id="GO:0009425">
    <property type="term" value="C:bacterial-type flagellum basal body"/>
    <property type="evidence" value="ECO:0007669"/>
    <property type="project" value="UniProtKB-SubCell"/>
</dbReference>
<comment type="subcellular location">
    <subcellularLocation>
        <location evidence="1 4">Bacterial flagellum basal body</location>
    </subcellularLocation>
</comment>
<proteinExistence type="inferred from homology"/>
<gene>
    <name evidence="4 6" type="primary">fliE</name>
    <name evidence="6" type="ORF">F8A88_03680</name>
</gene>
<dbReference type="EMBL" id="WAIE01000001">
    <property type="protein sequence ID" value="KAB1443878.1"/>
    <property type="molecule type" value="Genomic_DNA"/>
</dbReference>
<evidence type="ECO:0000256" key="3">
    <source>
        <dbReference type="ARBA" id="ARBA00023143"/>
    </source>
</evidence>
<protein>
    <recommendedName>
        <fullName evidence="4 5">Flagellar hook-basal body complex protein FliE</fullName>
    </recommendedName>
</protein>
<dbReference type="AlphaFoldDB" id="A0A6N6N8H9"/>
<dbReference type="InterPro" id="IPR001624">
    <property type="entry name" value="FliE"/>
</dbReference>
<dbReference type="Pfam" id="PF02049">
    <property type="entry name" value="FliE"/>
    <property type="match status" value="1"/>
</dbReference>
<reference evidence="6 7" key="1">
    <citation type="journal article" date="2017" name="Int. J. Syst. Evol. Microbiol.">
        <title>Desulfovibrio senegalensis sp. nov., a mesophilic sulfate reducer isolated from marine sediment.</title>
        <authorList>
            <person name="Thioye A."/>
            <person name="Gam Z.B.A."/>
            <person name="Mbengue M."/>
            <person name="Cayol J.L."/>
            <person name="Joseph-Bartoli M."/>
            <person name="Toure-Kane C."/>
            <person name="Labat M."/>
        </authorList>
    </citation>
    <scope>NUCLEOTIDE SEQUENCE [LARGE SCALE GENOMIC DNA]</scope>
    <source>
        <strain evidence="6 7">DSM 101509</strain>
    </source>
</reference>
<evidence type="ECO:0000256" key="4">
    <source>
        <dbReference type="HAMAP-Rule" id="MF_00724"/>
    </source>
</evidence>
<comment type="similarity">
    <text evidence="2 4">Belongs to the FliE family.</text>
</comment>
<accession>A0A6N6N8H9</accession>
<dbReference type="NCBIfam" id="TIGR00205">
    <property type="entry name" value="fliE"/>
    <property type="match status" value="1"/>
</dbReference>
<name>A0A6N6N8H9_9BACT</name>
<dbReference type="GO" id="GO:0003774">
    <property type="term" value="F:cytoskeletal motor activity"/>
    <property type="evidence" value="ECO:0007669"/>
    <property type="project" value="InterPro"/>
</dbReference>
<sequence>MINKSAALQAYQNNMGTLQRNKRQQNIENTVADGLAKPQEPRTSFEDTVKQSLNKVNDMQSEKTAMIESFAAGENTNVHELMITMQKAGLAMNMTSAVRGKVLSAYQEIMRMQF</sequence>
<dbReference type="HAMAP" id="MF_00724">
    <property type="entry name" value="FliE"/>
    <property type="match status" value="1"/>
</dbReference>
<dbReference type="OrthoDB" id="285952at2"/>
<dbReference type="PRINTS" id="PR01006">
    <property type="entry name" value="FLGHOOKFLIE"/>
</dbReference>
<dbReference type="GO" id="GO:0005198">
    <property type="term" value="F:structural molecule activity"/>
    <property type="evidence" value="ECO:0007669"/>
    <property type="project" value="UniProtKB-UniRule"/>
</dbReference>
<dbReference type="GO" id="GO:0071973">
    <property type="term" value="P:bacterial-type flagellum-dependent cell motility"/>
    <property type="evidence" value="ECO:0007669"/>
    <property type="project" value="InterPro"/>
</dbReference>
<dbReference type="PANTHER" id="PTHR34653:SF1">
    <property type="entry name" value="FLAGELLAR HOOK-BASAL BODY COMPLEX PROTEIN FLIE"/>
    <property type="match status" value="1"/>
</dbReference>
<keyword evidence="7" id="KW-1185">Reference proteome</keyword>
<dbReference type="Proteomes" id="UP000438699">
    <property type="component" value="Unassembled WGS sequence"/>
</dbReference>
<comment type="caution">
    <text evidence="6">The sequence shown here is derived from an EMBL/GenBank/DDBJ whole genome shotgun (WGS) entry which is preliminary data.</text>
</comment>
<keyword evidence="6" id="KW-0282">Flagellum</keyword>
<evidence type="ECO:0000313" key="7">
    <source>
        <dbReference type="Proteomes" id="UP000438699"/>
    </source>
</evidence>
<evidence type="ECO:0000313" key="6">
    <source>
        <dbReference type="EMBL" id="KAB1443878.1"/>
    </source>
</evidence>
<organism evidence="6 7">
    <name type="scientific">Pseudodesulfovibrio senegalensis</name>
    <dbReference type="NCBI Taxonomy" id="1721087"/>
    <lineage>
        <taxon>Bacteria</taxon>
        <taxon>Pseudomonadati</taxon>
        <taxon>Thermodesulfobacteriota</taxon>
        <taxon>Desulfovibrionia</taxon>
        <taxon>Desulfovibrionales</taxon>
        <taxon>Desulfovibrionaceae</taxon>
    </lineage>
</organism>
<dbReference type="PANTHER" id="PTHR34653">
    <property type="match status" value="1"/>
</dbReference>
<dbReference type="RefSeq" id="WP_151150252.1">
    <property type="nucleotide sequence ID" value="NZ_WAIE01000001.1"/>
</dbReference>
<keyword evidence="6" id="KW-0966">Cell projection</keyword>
<evidence type="ECO:0000256" key="2">
    <source>
        <dbReference type="ARBA" id="ARBA00009272"/>
    </source>
</evidence>
<evidence type="ECO:0000256" key="5">
    <source>
        <dbReference type="NCBIfam" id="TIGR00205"/>
    </source>
</evidence>
<evidence type="ECO:0000256" key="1">
    <source>
        <dbReference type="ARBA" id="ARBA00004117"/>
    </source>
</evidence>
<keyword evidence="3 4" id="KW-0975">Bacterial flagellum</keyword>
<keyword evidence="6" id="KW-0969">Cilium</keyword>